<accession>A0A2V5HFN3</accession>
<protein>
    <submittedName>
        <fullName evidence="2">Uncharacterized protein</fullName>
    </submittedName>
</protein>
<dbReference type="Proteomes" id="UP000249829">
    <property type="component" value="Unassembled WGS sequence"/>
</dbReference>
<proteinExistence type="predicted"/>
<dbReference type="AlphaFoldDB" id="A0A2V5HFN3"/>
<evidence type="ECO:0000256" key="1">
    <source>
        <dbReference type="SAM" id="MobiDB-lite"/>
    </source>
</evidence>
<organism evidence="2 3">
    <name type="scientific">Aspergillus violaceofuscus (strain CBS 115571)</name>
    <dbReference type="NCBI Taxonomy" id="1450538"/>
    <lineage>
        <taxon>Eukaryota</taxon>
        <taxon>Fungi</taxon>
        <taxon>Dikarya</taxon>
        <taxon>Ascomycota</taxon>
        <taxon>Pezizomycotina</taxon>
        <taxon>Eurotiomycetes</taxon>
        <taxon>Eurotiomycetidae</taxon>
        <taxon>Eurotiales</taxon>
        <taxon>Aspergillaceae</taxon>
        <taxon>Aspergillus</taxon>
    </lineage>
</organism>
<keyword evidence="3" id="KW-1185">Reference proteome</keyword>
<sequence>MNSSINLSTRTPSVMNHPLSKAANALREQIKEMIPETATEEDKKGTPKATASIDMEGNKTYSSVQLHSLVLKMVKEMEIGEGWGWNLGHFVVTKAIRNKYNQMYLVPLSEETILTPGGPLKEGTYTFTTAEPTLSPYATVIFVVPMKSAEG</sequence>
<name>A0A2V5HFN3_ASPV1</name>
<dbReference type="EMBL" id="KZ825107">
    <property type="protein sequence ID" value="PYI23209.1"/>
    <property type="molecule type" value="Genomic_DNA"/>
</dbReference>
<gene>
    <name evidence="2" type="ORF">BO99DRAFT_409558</name>
</gene>
<evidence type="ECO:0000313" key="3">
    <source>
        <dbReference type="Proteomes" id="UP000249829"/>
    </source>
</evidence>
<reference evidence="2 3" key="1">
    <citation type="submission" date="2018-02" db="EMBL/GenBank/DDBJ databases">
        <title>The genomes of Aspergillus section Nigri reveals drivers in fungal speciation.</title>
        <authorList>
            <consortium name="DOE Joint Genome Institute"/>
            <person name="Vesth T.C."/>
            <person name="Nybo J."/>
            <person name="Theobald S."/>
            <person name="Brandl J."/>
            <person name="Frisvad J.C."/>
            <person name="Nielsen K.F."/>
            <person name="Lyhne E.K."/>
            <person name="Kogle M.E."/>
            <person name="Kuo A."/>
            <person name="Riley R."/>
            <person name="Clum A."/>
            <person name="Nolan M."/>
            <person name="Lipzen A."/>
            <person name="Salamov A."/>
            <person name="Henrissat B."/>
            <person name="Wiebenga A."/>
            <person name="De vries R.P."/>
            <person name="Grigoriev I.V."/>
            <person name="Mortensen U.H."/>
            <person name="Andersen M.R."/>
            <person name="Baker S.E."/>
        </authorList>
    </citation>
    <scope>NUCLEOTIDE SEQUENCE [LARGE SCALE GENOMIC DNA]</scope>
    <source>
        <strain evidence="2 3">CBS 115571</strain>
    </source>
</reference>
<dbReference type="OMA" id="KQMIPET"/>
<feature type="region of interest" description="Disordered" evidence="1">
    <location>
        <begin position="34"/>
        <end position="54"/>
    </location>
</feature>
<feature type="compositionally biased region" description="Basic and acidic residues" evidence="1">
    <location>
        <begin position="34"/>
        <end position="45"/>
    </location>
</feature>
<evidence type="ECO:0000313" key="2">
    <source>
        <dbReference type="EMBL" id="PYI23209.1"/>
    </source>
</evidence>